<dbReference type="GO" id="GO:0005737">
    <property type="term" value="C:cytoplasm"/>
    <property type="evidence" value="ECO:0007669"/>
    <property type="project" value="UniProtKB-SubCell"/>
</dbReference>
<reference evidence="14" key="1">
    <citation type="journal article" date="2020" name="mSystems">
        <title>Genome- and Community-Level Interaction Insights into Carbon Utilization and Element Cycling Functions of Hydrothermarchaeota in Hydrothermal Sediment.</title>
        <authorList>
            <person name="Zhou Z."/>
            <person name="Liu Y."/>
            <person name="Xu W."/>
            <person name="Pan J."/>
            <person name="Luo Z.H."/>
            <person name="Li M."/>
        </authorList>
    </citation>
    <scope>NUCLEOTIDE SEQUENCE [LARGE SCALE GENOMIC DNA]</scope>
    <source>
        <strain evidence="14">SpSt-488</strain>
    </source>
</reference>
<comment type="subcellular location">
    <subcellularLocation>
        <location evidence="1 13">Cytoplasm</location>
    </subcellularLocation>
</comment>
<dbReference type="NCBIfam" id="NF001140">
    <property type="entry name" value="PRK00147.1"/>
    <property type="match status" value="1"/>
</dbReference>
<dbReference type="Gene3D" id="3.40.1780.10">
    <property type="entry name" value="QueA-like"/>
    <property type="match status" value="1"/>
</dbReference>
<keyword evidence="7 13" id="KW-0671">Queuosine biosynthesis</keyword>
<sequence length="337" mass="37598">MLVSEFDYELPAELIAQRPLEHRDASRLMVVDRQTQTIADRQFRDIVDLLGAADLLVLNDTKVIPARLFGRLETGGKLELLLLRHLSGGEWEVLARPARKARPGVRLDMGGGFSVQVVERHPDGIRVVRFDPEDVTPLLDASGEVALPPYIRERCFDTDRYQTVYASRAGAVAAPTAGLHFTDELLRNLLDRGVEQVRVTLHAGLGTFRPVKAERVEEHAMHSETFELTPEAAERINAALAQRRRVVCVGTTVVRVLEAQARAGRVSPGQGETSLYIYPGFEWQVTGALLTNFHLPRSTLLMLVSAFAGRDLIMRAYEHAIASRYRFFSFGDAMLIT</sequence>
<dbReference type="InterPro" id="IPR003699">
    <property type="entry name" value="QueA"/>
</dbReference>
<evidence type="ECO:0000256" key="6">
    <source>
        <dbReference type="ARBA" id="ARBA00022691"/>
    </source>
</evidence>
<evidence type="ECO:0000256" key="11">
    <source>
        <dbReference type="ARBA" id="ARBA00069325"/>
    </source>
</evidence>
<dbReference type="UniPathway" id="UPA00392"/>
<evidence type="ECO:0000256" key="2">
    <source>
        <dbReference type="ARBA" id="ARBA00004691"/>
    </source>
</evidence>
<comment type="function">
    <text evidence="13">Transfers and isomerizes the ribose moiety from AdoMet to the 7-aminomethyl group of 7-deazaguanine (preQ1-tRNA) to give epoxyqueuosine (oQ-tRNA).</text>
</comment>
<evidence type="ECO:0000256" key="13">
    <source>
        <dbReference type="HAMAP-Rule" id="MF_00113"/>
    </source>
</evidence>
<comment type="catalytic activity">
    <reaction evidence="8 13">
        <text>7-aminomethyl-7-carbaguanosine(34) in tRNA + S-adenosyl-L-methionine = epoxyqueuosine(34) in tRNA + adenine + L-methionine + 2 H(+)</text>
        <dbReference type="Rhea" id="RHEA:32155"/>
        <dbReference type="Rhea" id="RHEA-COMP:10342"/>
        <dbReference type="Rhea" id="RHEA-COMP:18582"/>
        <dbReference type="ChEBI" id="CHEBI:15378"/>
        <dbReference type="ChEBI" id="CHEBI:16708"/>
        <dbReference type="ChEBI" id="CHEBI:57844"/>
        <dbReference type="ChEBI" id="CHEBI:59789"/>
        <dbReference type="ChEBI" id="CHEBI:82833"/>
        <dbReference type="ChEBI" id="CHEBI:194443"/>
        <dbReference type="EC" id="2.4.99.17"/>
    </reaction>
</comment>
<evidence type="ECO:0000313" key="14">
    <source>
        <dbReference type="EMBL" id="HGK29099.1"/>
    </source>
</evidence>
<dbReference type="FunFam" id="3.40.1780.10:FF:000001">
    <property type="entry name" value="S-adenosylmethionine:tRNA ribosyltransferase-isomerase"/>
    <property type="match status" value="1"/>
</dbReference>
<evidence type="ECO:0000256" key="9">
    <source>
        <dbReference type="ARBA" id="ARBA00061210"/>
    </source>
</evidence>
<dbReference type="Gene3D" id="2.40.10.240">
    <property type="entry name" value="QueA-like"/>
    <property type="match status" value="1"/>
</dbReference>
<dbReference type="InterPro" id="IPR042118">
    <property type="entry name" value="QueA_dom1"/>
</dbReference>
<keyword evidence="14" id="KW-0413">Isomerase</keyword>
<evidence type="ECO:0000256" key="3">
    <source>
        <dbReference type="ARBA" id="ARBA00011245"/>
    </source>
</evidence>
<evidence type="ECO:0000256" key="4">
    <source>
        <dbReference type="ARBA" id="ARBA00022490"/>
    </source>
</evidence>
<dbReference type="SUPFAM" id="SSF111337">
    <property type="entry name" value="QueA-like"/>
    <property type="match status" value="1"/>
</dbReference>
<comment type="similarity">
    <text evidence="9 13">Belongs to the QueA family.</text>
</comment>
<dbReference type="GO" id="GO:0051075">
    <property type="term" value="F:S-adenosylmethionine:tRNA ribosyltransferase-isomerase activity"/>
    <property type="evidence" value="ECO:0007669"/>
    <property type="project" value="UniProtKB-EC"/>
</dbReference>
<dbReference type="NCBIfam" id="TIGR00113">
    <property type="entry name" value="queA"/>
    <property type="match status" value="1"/>
</dbReference>
<dbReference type="EMBL" id="DSUT01000192">
    <property type="protein sequence ID" value="HGK29099.1"/>
    <property type="molecule type" value="Genomic_DNA"/>
</dbReference>
<dbReference type="EC" id="2.4.99.17" evidence="10 13"/>
<dbReference type="PANTHER" id="PTHR30307:SF0">
    <property type="entry name" value="S-ADENOSYLMETHIONINE:TRNA RIBOSYLTRANSFERASE-ISOMERASE"/>
    <property type="match status" value="1"/>
</dbReference>
<proteinExistence type="inferred from homology"/>
<gene>
    <name evidence="13 14" type="primary">queA</name>
    <name evidence="14" type="ORF">ENS41_09180</name>
</gene>
<accession>A0A7C4GK24</accession>
<dbReference type="Pfam" id="PF02547">
    <property type="entry name" value="Queuosine_synth"/>
    <property type="match status" value="1"/>
</dbReference>
<dbReference type="HAMAP" id="MF_00113">
    <property type="entry name" value="QueA"/>
    <property type="match status" value="1"/>
</dbReference>
<evidence type="ECO:0000256" key="5">
    <source>
        <dbReference type="ARBA" id="ARBA00022679"/>
    </source>
</evidence>
<evidence type="ECO:0000256" key="1">
    <source>
        <dbReference type="ARBA" id="ARBA00004496"/>
    </source>
</evidence>
<name>A0A7C4GK24_UNCW3</name>
<comment type="caution">
    <text evidence="14">The sequence shown here is derived from an EMBL/GenBank/DDBJ whole genome shotgun (WGS) entry which is preliminary data.</text>
</comment>
<dbReference type="InterPro" id="IPR036100">
    <property type="entry name" value="QueA_sf"/>
</dbReference>
<dbReference type="InterPro" id="IPR042119">
    <property type="entry name" value="QueA_dom2"/>
</dbReference>
<protein>
    <recommendedName>
        <fullName evidence="11 13">S-adenosylmethionine:tRNA ribosyltransferase-isomerase</fullName>
        <ecNumber evidence="10 13">2.4.99.17</ecNumber>
    </recommendedName>
    <alternativeName>
        <fullName evidence="12 13">Queuosine biosynthesis protein QueA</fullName>
    </alternativeName>
</protein>
<keyword evidence="5 13" id="KW-0808">Transferase</keyword>
<evidence type="ECO:0000256" key="8">
    <source>
        <dbReference type="ARBA" id="ARBA00052751"/>
    </source>
</evidence>
<keyword evidence="4 13" id="KW-0963">Cytoplasm</keyword>
<keyword evidence="14" id="KW-0328">Glycosyltransferase</keyword>
<organism evidence="14">
    <name type="scientific">candidate division WOR-3 bacterium</name>
    <dbReference type="NCBI Taxonomy" id="2052148"/>
    <lineage>
        <taxon>Bacteria</taxon>
        <taxon>Bacteria division WOR-3</taxon>
    </lineage>
</organism>
<dbReference type="FunFam" id="2.40.10.240:FF:000002">
    <property type="entry name" value="S-adenosylmethionine:tRNA ribosyltransferase-isomerase"/>
    <property type="match status" value="1"/>
</dbReference>
<comment type="subunit">
    <text evidence="3 13">Monomer.</text>
</comment>
<evidence type="ECO:0000256" key="10">
    <source>
        <dbReference type="ARBA" id="ARBA00066503"/>
    </source>
</evidence>
<evidence type="ECO:0000256" key="12">
    <source>
        <dbReference type="ARBA" id="ARBA00076160"/>
    </source>
</evidence>
<keyword evidence="6 13" id="KW-0949">S-adenosyl-L-methionine</keyword>
<evidence type="ECO:0000256" key="7">
    <source>
        <dbReference type="ARBA" id="ARBA00022785"/>
    </source>
</evidence>
<dbReference type="PANTHER" id="PTHR30307">
    <property type="entry name" value="S-ADENOSYLMETHIONINE:TRNA RIBOSYLTRANSFERASE-ISOMERASE"/>
    <property type="match status" value="1"/>
</dbReference>
<dbReference type="GO" id="GO:0008616">
    <property type="term" value="P:tRNA queuosine(34) biosynthetic process"/>
    <property type="evidence" value="ECO:0007669"/>
    <property type="project" value="UniProtKB-UniRule"/>
</dbReference>
<dbReference type="AlphaFoldDB" id="A0A7C4GK24"/>
<comment type="pathway">
    <text evidence="2 13">tRNA modification; tRNA-queuosine biosynthesis.</text>
</comment>